<feature type="signal peptide" evidence="1">
    <location>
        <begin position="1"/>
        <end position="18"/>
    </location>
</feature>
<comment type="caution">
    <text evidence="2">The sequence shown here is derived from an EMBL/GenBank/DDBJ whole genome shotgun (WGS) entry which is preliminary data.</text>
</comment>
<proteinExistence type="predicted"/>
<name>A0A9X1YHF6_9BURK</name>
<dbReference type="Proteomes" id="UP001139353">
    <property type="component" value="Unassembled WGS sequence"/>
</dbReference>
<accession>A0A9X1YHF6</accession>
<gene>
    <name evidence="2" type="ORF">LPC04_04375</name>
</gene>
<organism evidence="2 3">
    <name type="scientific">Scleromatobacter humisilvae</name>
    <dbReference type="NCBI Taxonomy" id="2897159"/>
    <lineage>
        <taxon>Bacteria</taxon>
        <taxon>Pseudomonadati</taxon>
        <taxon>Pseudomonadota</taxon>
        <taxon>Betaproteobacteria</taxon>
        <taxon>Burkholderiales</taxon>
        <taxon>Sphaerotilaceae</taxon>
        <taxon>Scleromatobacter</taxon>
    </lineage>
</organism>
<evidence type="ECO:0000313" key="3">
    <source>
        <dbReference type="Proteomes" id="UP001139353"/>
    </source>
</evidence>
<dbReference type="RefSeq" id="WP_275680961.1">
    <property type="nucleotide sequence ID" value="NZ_JAJLJH010000001.1"/>
</dbReference>
<reference evidence="2" key="1">
    <citation type="submission" date="2021-11" db="EMBL/GenBank/DDBJ databases">
        <title>BS-T2-15 a new species belonging to the Comamonadaceae family isolated from the soil of a French oak forest.</title>
        <authorList>
            <person name="Mieszkin S."/>
            <person name="Alain K."/>
        </authorList>
    </citation>
    <scope>NUCLEOTIDE SEQUENCE</scope>
    <source>
        <strain evidence="2">BS-T2-15</strain>
    </source>
</reference>
<evidence type="ECO:0000256" key="1">
    <source>
        <dbReference type="SAM" id="SignalP"/>
    </source>
</evidence>
<evidence type="ECO:0008006" key="4">
    <source>
        <dbReference type="Google" id="ProtNLM"/>
    </source>
</evidence>
<evidence type="ECO:0000313" key="2">
    <source>
        <dbReference type="EMBL" id="MCK9684940.1"/>
    </source>
</evidence>
<feature type="chain" id="PRO_5040863758" description="Lipocalin-like domain-containing protein" evidence="1">
    <location>
        <begin position="19"/>
        <end position="148"/>
    </location>
</feature>
<protein>
    <recommendedName>
        <fullName evidence="4">Lipocalin-like domain-containing protein</fullName>
    </recommendedName>
</protein>
<dbReference type="AlphaFoldDB" id="A0A9X1YHF6"/>
<keyword evidence="3" id="KW-1185">Reference proteome</keyword>
<sequence length="148" mass="16229">MKFPLLPALALSAVAAAAAPPGADTPTAPLRADHPFLGAWQLTRRDDDCAEIYRIDRSGHTLITSADEVAQSTFTMTDQPSARGYYKWVDTLVKDNGKKDCWGQITKPGKTTTRYVMINPAHDRFILCTAEDGRQCFGPFVRVEGGDI</sequence>
<dbReference type="EMBL" id="JAJLJH010000001">
    <property type="protein sequence ID" value="MCK9684940.1"/>
    <property type="molecule type" value="Genomic_DNA"/>
</dbReference>
<keyword evidence="1" id="KW-0732">Signal</keyword>